<evidence type="ECO:0000313" key="2">
    <source>
        <dbReference type="EMBL" id="KAA5612552.1"/>
    </source>
</evidence>
<dbReference type="RefSeq" id="WP_150040367.1">
    <property type="nucleotide sequence ID" value="NZ_OW485601.1"/>
</dbReference>
<comment type="caution">
    <text evidence="2">The sequence shown here is derived from an EMBL/GenBank/DDBJ whole genome shotgun (WGS) entry which is preliminary data.</text>
</comment>
<evidence type="ECO:0000313" key="3">
    <source>
        <dbReference type="Proteomes" id="UP000325255"/>
    </source>
</evidence>
<dbReference type="EMBL" id="VWPK01000011">
    <property type="protein sequence ID" value="KAA5612552.1"/>
    <property type="molecule type" value="Genomic_DNA"/>
</dbReference>
<keyword evidence="3" id="KW-1185">Reference proteome</keyword>
<gene>
    <name evidence="2" type="ORF">F1189_08840</name>
</gene>
<dbReference type="Gene3D" id="1.10.3480.10">
    <property type="entry name" value="TorD-like"/>
    <property type="match status" value="1"/>
</dbReference>
<accession>A0A5M6IW89</accession>
<sequence>MSLSRADLFAGFATFFAAPLEQEDVAALRADGRLGCLGALLQRPVCRPPLQRACTVLAGFADTPTATSRLNAAFCRLFLGTGGPQGTVPPCESAWRGTGGRLFQEPTAEMATLLATHGLAVAAECCEPPDHLAIELSLMAALLAAPDPDATAVAALRERLLGWVPRFAAACTTCDPPGFYAALATLLHLFLLQEDAAACAGSEHVHEEMGA</sequence>
<dbReference type="InterPro" id="IPR036411">
    <property type="entry name" value="TorD-like_sf"/>
</dbReference>
<dbReference type="InterPro" id="IPR020945">
    <property type="entry name" value="DMSO/NO3_reduct_chaperone"/>
</dbReference>
<dbReference type="SUPFAM" id="SSF89155">
    <property type="entry name" value="TorD-like"/>
    <property type="match status" value="1"/>
</dbReference>
<dbReference type="OrthoDB" id="7926125at2"/>
<keyword evidence="1" id="KW-0143">Chaperone</keyword>
<protein>
    <submittedName>
        <fullName evidence="2">Molecular chaperone TorD family protein</fullName>
    </submittedName>
</protein>
<organism evidence="2 3">
    <name type="scientific">Rhodovastum atsumiense</name>
    <dbReference type="NCBI Taxonomy" id="504468"/>
    <lineage>
        <taxon>Bacteria</taxon>
        <taxon>Pseudomonadati</taxon>
        <taxon>Pseudomonadota</taxon>
        <taxon>Alphaproteobacteria</taxon>
        <taxon>Acetobacterales</taxon>
        <taxon>Acetobacteraceae</taxon>
        <taxon>Rhodovastum</taxon>
    </lineage>
</organism>
<name>A0A5M6IW89_9PROT</name>
<dbReference type="Pfam" id="PF02613">
    <property type="entry name" value="Nitrate_red_del"/>
    <property type="match status" value="1"/>
</dbReference>
<dbReference type="Proteomes" id="UP000325255">
    <property type="component" value="Unassembled WGS sequence"/>
</dbReference>
<dbReference type="AlphaFoldDB" id="A0A5M6IW89"/>
<dbReference type="PANTHER" id="PTHR34227">
    <property type="entry name" value="CHAPERONE PROTEIN YCDY"/>
    <property type="match status" value="1"/>
</dbReference>
<dbReference type="PANTHER" id="PTHR34227:SF11">
    <property type="entry name" value="CHAPERONE PROTEIN TORD"/>
    <property type="match status" value="1"/>
</dbReference>
<proteinExistence type="predicted"/>
<dbReference type="InterPro" id="IPR050289">
    <property type="entry name" value="TorD/DmsD_chaperones"/>
</dbReference>
<evidence type="ECO:0000256" key="1">
    <source>
        <dbReference type="ARBA" id="ARBA00023186"/>
    </source>
</evidence>
<reference evidence="2 3" key="1">
    <citation type="submission" date="2019-09" db="EMBL/GenBank/DDBJ databases">
        <title>Genome sequence of Rhodovastum atsumiense, a diverse member of the Acetobacteraceae family of non-sulfur purple photosynthetic bacteria.</title>
        <authorList>
            <person name="Meyer T."/>
            <person name="Kyndt J."/>
        </authorList>
    </citation>
    <scope>NUCLEOTIDE SEQUENCE [LARGE SCALE GENOMIC DNA]</scope>
    <source>
        <strain evidence="2 3">DSM 21279</strain>
    </source>
</reference>